<evidence type="ECO:0000259" key="4">
    <source>
        <dbReference type="Pfam" id="PF00535"/>
    </source>
</evidence>
<protein>
    <submittedName>
        <fullName evidence="5">Glycosyl transferase, family 2</fullName>
    </submittedName>
</protein>
<evidence type="ECO:0000256" key="1">
    <source>
        <dbReference type="ARBA" id="ARBA00006739"/>
    </source>
</evidence>
<reference evidence="5 6" key="1">
    <citation type="journal article" date="2015" name="Nature">
        <title>rRNA introns, odd ribosomes, and small enigmatic genomes across a large radiation of phyla.</title>
        <authorList>
            <person name="Brown C.T."/>
            <person name="Hug L.A."/>
            <person name="Thomas B.C."/>
            <person name="Sharon I."/>
            <person name="Castelle C.J."/>
            <person name="Singh A."/>
            <person name="Wilkins M.J."/>
            <person name="Williams K.H."/>
            <person name="Banfield J.F."/>
        </authorList>
    </citation>
    <scope>NUCLEOTIDE SEQUENCE [LARGE SCALE GENOMIC DNA]</scope>
</reference>
<dbReference type="InterPro" id="IPR029044">
    <property type="entry name" value="Nucleotide-diphossugar_trans"/>
</dbReference>
<organism evidence="5 6">
    <name type="scientific">Candidatus Roizmanbacteria bacterium GW2011_GWC2_34_23</name>
    <dbReference type="NCBI Taxonomy" id="1618484"/>
    <lineage>
        <taxon>Bacteria</taxon>
        <taxon>Candidatus Roizmaniibacteriota</taxon>
    </lineage>
</organism>
<evidence type="ECO:0000313" key="5">
    <source>
        <dbReference type="EMBL" id="KKP63046.1"/>
    </source>
</evidence>
<dbReference type="InterPro" id="IPR001173">
    <property type="entry name" value="Glyco_trans_2-like"/>
</dbReference>
<dbReference type="CDD" id="cd04186">
    <property type="entry name" value="GT_2_like_c"/>
    <property type="match status" value="1"/>
</dbReference>
<evidence type="ECO:0000256" key="2">
    <source>
        <dbReference type="ARBA" id="ARBA00022676"/>
    </source>
</evidence>
<dbReference type="Gene3D" id="3.90.550.10">
    <property type="entry name" value="Spore Coat Polysaccharide Biosynthesis Protein SpsA, Chain A"/>
    <property type="match status" value="1"/>
</dbReference>
<dbReference type="STRING" id="1618484.UR56_C0002G0023"/>
<dbReference type="Proteomes" id="UP000034004">
    <property type="component" value="Unassembled WGS sequence"/>
</dbReference>
<dbReference type="PANTHER" id="PTHR43179:SF12">
    <property type="entry name" value="GALACTOFURANOSYLTRANSFERASE GLFT2"/>
    <property type="match status" value="1"/>
</dbReference>
<keyword evidence="2" id="KW-0328">Glycosyltransferase</keyword>
<dbReference type="SUPFAM" id="SSF53448">
    <property type="entry name" value="Nucleotide-diphospho-sugar transferases"/>
    <property type="match status" value="1"/>
</dbReference>
<dbReference type="GO" id="GO:0016757">
    <property type="term" value="F:glycosyltransferase activity"/>
    <property type="evidence" value="ECO:0007669"/>
    <property type="project" value="UniProtKB-KW"/>
</dbReference>
<evidence type="ECO:0000256" key="3">
    <source>
        <dbReference type="ARBA" id="ARBA00022679"/>
    </source>
</evidence>
<gene>
    <name evidence="5" type="ORF">UR56_C0002G0023</name>
</gene>
<evidence type="ECO:0000313" key="6">
    <source>
        <dbReference type="Proteomes" id="UP000034004"/>
    </source>
</evidence>
<comment type="caution">
    <text evidence="5">The sequence shown here is derived from an EMBL/GenBank/DDBJ whole genome shotgun (WGS) entry which is preliminary data.</text>
</comment>
<proteinExistence type="inferred from homology"/>
<feature type="domain" description="Glycosyltransferase 2-like" evidence="4">
    <location>
        <begin position="5"/>
        <end position="159"/>
    </location>
</feature>
<sequence length="294" mass="34129">MIPLSIIIVSFNTKEVTKECLFSLHKNLIKYPLEHEIIVVDNDSRDGTVEFLLGLEKQWDNLHVFLSKKNLGFGRGNNFGLKKSGGKYVLYLNSDAIITDIDFRDLIKLMEIQKNIGALTVKVILPTGEIDPASHRGFPTLWRSFTYFSGLEKTFFNIPVLNKLFGGYHLINLNLNNIHEIDVLTGAFLFTKREIIDKIGGFDVDYFAYGEDIEMAFQIKKLGYKIIYYPLWKVLHLKSISGLKKNDLNIRRKTNYYFYDSMKIFYNKHYAEDNNWLTNKLVYLAIDIKKGLNK</sequence>
<comment type="similarity">
    <text evidence="1">Belongs to the glycosyltransferase 2 family.</text>
</comment>
<keyword evidence="3 5" id="KW-0808">Transferase</keyword>
<name>A0A0G0BHC1_9BACT</name>
<dbReference type="Pfam" id="PF00535">
    <property type="entry name" value="Glycos_transf_2"/>
    <property type="match status" value="1"/>
</dbReference>
<accession>A0A0G0BHC1</accession>
<dbReference type="EMBL" id="LBPR01000002">
    <property type="protein sequence ID" value="KKP63046.1"/>
    <property type="molecule type" value="Genomic_DNA"/>
</dbReference>
<dbReference type="PANTHER" id="PTHR43179">
    <property type="entry name" value="RHAMNOSYLTRANSFERASE WBBL"/>
    <property type="match status" value="1"/>
</dbReference>
<dbReference type="AlphaFoldDB" id="A0A0G0BHC1"/>